<dbReference type="OrthoDB" id="3668964at2"/>
<evidence type="ECO:0000313" key="4">
    <source>
        <dbReference type="Proteomes" id="UP000435036"/>
    </source>
</evidence>
<dbReference type="InterPro" id="IPR029058">
    <property type="entry name" value="AB_hydrolase_fold"/>
</dbReference>
<dbReference type="AlphaFoldDB" id="A0A6N8L0B7"/>
<dbReference type="Proteomes" id="UP000435036">
    <property type="component" value="Unassembled WGS sequence"/>
</dbReference>
<organism evidence="3 4">
    <name type="scientific">Sphingobacterium humi</name>
    <dbReference type="NCBI Taxonomy" id="1796905"/>
    <lineage>
        <taxon>Bacteria</taxon>
        <taxon>Pseudomonadati</taxon>
        <taxon>Bacteroidota</taxon>
        <taxon>Sphingobacteriia</taxon>
        <taxon>Sphingobacteriales</taxon>
        <taxon>Sphingobacteriaceae</taxon>
        <taxon>Sphingobacterium</taxon>
    </lineage>
</organism>
<dbReference type="PANTHER" id="PTHR40111:SF1">
    <property type="entry name" value="CEPHALOSPORIN-C DEACETYLASE"/>
    <property type="match status" value="1"/>
</dbReference>
<feature type="active site" description="Charge relay system" evidence="1">
    <location>
        <position position="412"/>
    </location>
</feature>
<feature type="active site" description="Charge relay system" evidence="1">
    <location>
        <position position="441"/>
    </location>
</feature>
<dbReference type="EMBL" id="WSQA01000007">
    <property type="protein sequence ID" value="MVZ62524.1"/>
    <property type="molecule type" value="Genomic_DNA"/>
</dbReference>
<dbReference type="SUPFAM" id="SSF53474">
    <property type="entry name" value="alpha/beta-Hydrolases"/>
    <property type="match status" value="1"/>
</dbReference>
<dbReference type="GO" id="GO:0005976">
    <property type="term" value="P:polysaccharide metabolic process"/>
    <property type="evidence" value="ECO:0007669"/>
    <property type="project" value="TreeGrafter"/>
</dbReference>
<dbReference type="GO" id="GO:0052689">
    <property type="term" value="F:carboxylic ester hydrolase activity"/>
    <property type="evidence" value="ECO:0007669"/>
    <property type="project" value="TreeGrafter"/>
</dbReference>
<feature type="domain" description="Acetyl xylan esterase" evidence="2">
    <location>
        <begin position="159"/>
        <end position="456"/>
    </location>
</feature>
<evidence type="ECO:0000259" key="2">
    <source>
        <dbReference type="Pfam" id="PF05448"/>
    </source>
</evidence>
<dbReference type="Pfam" id="PF05448">
    <property type="entry name" value="AXE1"/>
    <property type="match status" value="1"/>
</dbReference>
<sequence length="463" mass="51858">MKFILQWKINGTNYYSMKYITSILFIGLFALTNKPLHAQISTSGIDVKAPVAEQTKKGDTLLMTLSNENWQYKLGEPIRYDISWSGDAKDLAAVRYSIGPEKMKAVKSGELVLKNGKGSIDIEGVNSPSFIRGEAKLAVNGKEYVAIATAAVSAEAIQPTVKEPQDFDQFWAAAIKQSKSRGLETKMTPMGNNGSTLVDVFQVEYSFENDGAKKFYGVLCVPKKVGKYPAILRLPGAGWVPLSGDIKTAEEGYITFSVYIHGHPVNKDLAYYKGLQENELKDYQFKGTSDRDSFYYKNVILGCVRAADLIYSLPEFDGENLMAWGSSQGGALSIITTSLEPRIKRSVALCPAMCDYTGYLHGRAGGWPHYFAKPIETEKQKQDMIKTLAYYDVVNFAKRIQVPMYFSWGFNDETTPPTSFYAAYNQVKPTKQLFIIKEGFHRIYPQQVEKTYGWLKSQVKPIK</sequence>
<comment type="caution">
    <text evidence="3">The sequence shown here is derived from an EMBL/GenBank/DDBJ whole genome shotgun (WGS) entry which is preliminary data.</text>
</comment>
<reference evidence="3 4" key="1">
    <citation type="submission" date="2019-12" db="EMBL/GenBank/DDBJ databases">
        <authorList>
            <person name="Dong K."/>
        </authorList>
    </citation>
    <scope>NUCLEOTIDE SEQUENCE [LARGE SCALE GENOMIC DNA]</scope>
    <source>
        <strain evidence="3 4">JCM 31225</strain>
    </source>
</reference>
<evidence type="ECO:0000313" key="3">
    <source>
        <dbReference type="EMBL" id="MVZ62524.1"/>
    </source>
</evidence>
<feature type="active site" description="Nucleophile" evidence="1">
    <location>
        <position position="327"/>
    </location>
</feature>
<accession>A0A6N8L0B7</accession>
<dbReference type="Gene3D" id="3.40.50.1820">
    <property type="entry name" value="alpha/beta hydrolase"/>
    <property type="match status" value="1"/>
</dbReference>
<proteinExistence type="predicted"/>
<keyword evidence="4" id="KW-1185">Reference proteome</keyword>
<name>A0A6N8L0B7_9SPHI</name>
<dbReference type="InterPro" id="IPR008391">
    <property type="entry name" value="AXE1_dom"/>
</dbReference>
<gene>
    <name evidence="3" type="ORF">GQF63_10855</name>
</gene>
<dbReference type="PANTHER" id="PTHR40111">
    <property type="entry name" value="CEPHALOSPORIN-C DEACETYLASE"/>
    <property type="match status" value="1"/>
</dbReference>
<dbReference type="InterPro" id="IPR039069">
    <property type="entry name" value="CE7"/>
</dbReference>
<evidence type="ECO:0000256" key="1">
    <source>
        <dbReference type="PIRSR" id="PIRSR639069-1"/>
    </source>
</evidence>
<protein>
    <submittedName>
        <fullName evidence="3">Acetylxylan esterase</fullName>
    </submittedName>
</protein>